<dbReference type="AlphaFoldDB" id="A0A7S1AL72"/>
<reference evidence="2" key="1">
    <citation type="submission" date="2021-01" db="EMBL/GenBank/DDBJ databases">
        <authorList>
            <person name="Corre E."/>
            <person name="Pelletier E."/>
            <person name="Niang G."/>
            <person name="Scheremetjew M."/>
            <person name="Finn R."/>
            <person name="Kale V."/>
            <person name="Holt S."/>
            <person name="Cochrane G."/>
            <person name="Meng A."/>
            <person name="Brown T."/>
            <person name="Cohen L."/>
        </authorList>
    </citation>
    <scope>NUCLEOTIDE SEQUENCE</scope>
</reference>
<keyword evidence="1" id="KW-0472">Membrane</keyword>
<evidence type="ECO:0000313" key="2">
    <source>
        <dbReference type="EMBL" id="CAD8857970.1"/>
    </source>
</evidence>
<evidence type="ECO:0000256" key="1">
    <source>
        <dbReference type="SAM" id="Phobius"/>
    </source>
</evidence>
<feature type="transmembrane region" description="Helical" evidence="1">
    <location>
        <begin position="199"/>
        <end position="220"/>
    </location>
</feature>
<proteinExistence type="predicted"/>
<keyword evidence="1" id="KW-0812">Transmembrane</keyword>
<protein>
    <submittedName>
        <fullName evidence="2">Uncharacterized protein</fullName>
    </submittedName>
</protein>
<organism evidence="2">
    <name type="scientific">Noctiluca scintillans</name>
    <name type="common">Sea sparkle</name>
    <name type="synonym">Red tide dinoflagellate</name>
    <dbReference type="NCBI Taxonomy" id="2966"/>
    <lineage>
        <taxon>Eukaryota</taxon>
        <taxon>Sar</taxon>
        <taxon>Alveolata</taxon>
        <taxon>Dinophyceae</taxon>
        <taxon>Noctilucales</taxon>
        <taxon>Noctilucaceae</taxon>
        <taxon>Noctiluca</taxon>
    </lineage>
</organism>
<sequence>MRTDRAALCVEKWRETHGMEATDLLMNKLTLHDGRSFRPVILQVWATNVTGDAEGVASDSVPIEFLFPDKPPHDTERFREKFGELLEEFLREEQQQEFRARLAQKQKATNLRRRKGAAQAEDGDSVEESWREYLRKPAEDTRLKIHAVEEIVSYRHMLSCKTSMSVTAAEALGKAAFPLYGDDGSDTNTHDMFGMGLRVLFAITLLLLVLFFFFWAQFFFNRYFKD</sequence>
<keyword evidence="1" id="KW-1133">Transmembrane helix</keyword>
<gene>
    <name evidence="2" type="ORF">NSCI0253_LOCUS32322</name>
</gene>
<name>A0A7S1AL72_NOCSC</name>
<dbReference type="EMBL" id="HBFQ01045431">
    <property type="protein sequence ID" value="CAD8857970.1"/>
    <property type="molecule type" value="Transcribed_RNA"/>
</dbReference>
<accession>A0A7S1AL72</accession>